<dbReference type="Proteomes" id="UP000197065">
    <property type="component" value="Unassembled WGS sequence"/>
</dbReference>
<dbReference type="GO" id="GO:0005886">
    <property type="term" value="C:plasma membrane"/>
    <property type="evidence" value="ECO:0007669"/>
    <property type="project" value="UniProtKB-SubCell"/>
</dbReference>
<evidence type="ECO:0000256" key="1">
    <source>
        <dbReference type="ARBA" id="ARBA00004651"/>
    </source>
</evidence>
<feature type="transmembrane region" description="Helical" evidence="8">
    <location>
        <begin position="153"/>
        <end position="180"/>
    </location>
</feature>
<keyword evidence="6 8" id="KW-1133">Transmembrane helix</keyword>
<dbReference type="RefSeq" id="WP_088563069.1">
    <property type="nucleotide sequence ID" value="NZ_FYEH01000022.1"/>
</dbReference>
<keyword evidence="3" id="KW-1003">Cell membrane</keyword>
<name>A0A212S3C4_9PROT</name>
<dbReference type="PANTHER" id="PTHR32196">
    <property type="entry name" value="ABC TRANSPORTER PERMEASE PROTEIN YPHD-RELATED-RELATED"/>
    <property type="match status" value="1"/>
</dbReference>
<evidence type="ECO:0000256" key="4">
    <source>
        <dbReference type="ARBA" id="ARBA00022519"/>
    </source>
</evidence>
<dbReference type="EMBL" id="FYEH01000022">
    <property type="protein sequence ID" value="SNB79664.1"/>
    <property type="molecule type" value="Genomic_DNA"/>
</dbReference>
<dbReference type="AlphaFoldDB" id="A0A212S3C4"/>
<feature type="transmembrane region" description="Helical" evidence="8">
    <location>
        <begin position="295"/>
        <end position="314"/>
    </location>
</feature>
<keyword evidence="2" id="KW-0813">Transport</keyword>
<keyword evidence="7 8" id="KW-0472">Membrane</keyword>
<comment type="subcellular location">
    <subcellularLocation>
        <location evidence="1">Cell membrane</location>
        <topology evidence="1">Multi-pass membrane protein</topology>
    </subcellularLocation>
</comment>
<feature type="transmembrane region" description="Helical" evidence="8">
    <location>
        <begin position="269"/>
        <end position="289"/>
    </location>
</feature>
<dbReference type="CDD" id="cd06579">
    <property type="entry name" value="TM_PBP1_transp_AraH_like"/>
    <property type="match status" value="1"/>
</dbReference>
<dbReference type="InterPro" id="IPR001851">
    <property type="entry name" value="ABC_transp_permease"/>
</dbReference>
<proteinExistence type="predicted"/>
<feature type="transmembrane region" description="Helical" evidence="8">
    <location>
        <begin position="37"/>
        <end position="56"/>
    </location>
</feature>
<evidence type="ECO:0000256" key="8">
    <source>
        <dbReference type="SAM" id="Phobius"/>
    </source>
</evidence>
<evidence type="ECO:0000256" key="2">
    <source>
        <dbReference type="ARBA" id="ARBA00022448"/>
    </source>
</evidence>
<keyword evidence="4" id="KW-0997">Cell inner membrane</keyword>
<feature type="transmembrane region" description="Helical" evidence="8">
    <location>
        <begin position="115"/>
        <end position="133"/>
    </location>
</feature>
<sequence>MTNLILRHGITVVTVLAFAFFGWNAQGFLSVPNLASVLVNNVALLAIAAFAMTLVVRTGGIDLSIGTAIDMAGLAFVAALRVNLGVTIAVLAGLAAAAATGGFNALLITRLKISPFLATLGTLFIGHSLQQLLADGGNPIYVTAASLPPAFQFLGHGLILGVHLRIWLVVILALAMALLLSRSSFGRRLTASGMQVNVAWYSGLPVDRDIALVYVLAGVICGIAGVLLTAGVSVYVPFAGNAFLLNAIGATFIGTTLSRSHVANVQGTLLGVILISVAANGLLLIGWNFYWQQLATGMVIFLALAFTFGGRRLAGGTP</sequence>
<feature type="transmembrane region" description="Helical" evidence="8">
    <location>
        <begin position="238"/>
        <end position="257"/>
    </location>
</feature>
<feature type="transmembrane region" description="Helical" evidence="8">
    <location>
        <begin position="88"/>
        <end position="108"/>
    </location>
</feature>
<feature type="transmembrane region" description="Helical" evidence="8">
    <location>
        <begin position="63"/>
        <end position="82"/>
    </location>
</feature>
<evidence type="ECO:0000256" key="3">
    <source>
        <dbReference type="ARBA" id="ARBA00022475"/>
    </source>
</evidence>
<dbReference type="PANTHER" id="PTHR32196:SF21">
    <property type="entry name" value="ABC TRANSPORTER PERMEASE PROTEIN YPHD-RELATED"/>
    <property type="match status" value="1"/>
</dbReference>
<organism evidence="9 10">
    <name type="scientific">Arboricoccus pini</name>
    <dbReference type="NCBI Taxonomy" id="1963835"/>
    <lineage>
        <taxon>Bacteria</taxon>
        <taxon>Pseudomonadati</taxon>
        <taxon>Pseudomonadota</taxon>
        <taxon>Alphaproteobacteria</taxon>
        <taxon>Geminicoccales</taxon>
        <taxon>Geminicoccaceae</taxon>
        <taxon>Arboricoccus</taxon>
    </lineage>
</organism>
<evidence type="ECO:0000256" key="5">
    <source>
        <dbReference type="ARBA" id="ARBA00022692"/>
    </source>
</evidence>
<evidence type="ECO:0000313" key="10">
    <source>
        <dbReference type="Proteomes" id="UP000197065"/>
    </source>
</evidence>
<dbReference type="OrthoDB" id="5083725at2"/>
<reference evidence="9 10" key="1">
    <citation type="submission" date="2017-06" db="EMBL/GenBank/DDBJ databases">
        <authorList>
            <person name="Kim H.J."/>
            <person name="Triplett B.A."/>
        </authorList>
    </citation>
    <scope>NUCLEOTIDE SEQUENCE [LARGE SCALE GENOMIC DNA]</scope>
    <source>
        <strain evidence="9 10">B29T1</strain>
    </source>
</reference>
<evidence type="ECO:0000256" key="6">
    <source>
        <dbReference type="ARBA" id="ARBA00022989"/>
    </source>
</evidence>
<dbReference type="Pfam" id="PF02653">
    <property type="entry name" value="BPD_transp_2"/>
    <property type="match status" value="1"/>
</dbReference>
<evidence type="ECO:0000313" key="9">
    <source>
        <dbReference type="EMBL" id="SNB79664.1"/>
    </source>
</evidence>
<feature type="transmembrane region" description="Helical" evidence="8">
    <location>
        <begin position="211"/>
        <end position="232"/>
    </location>
</feature>
<protein>
    <submittedName>
        <fullName evidence="9">Monosaccharide ABC transporter membrane protein, CUT2 family</fullName>
    </submittedName>
</protein>
<keyword evidence="5 8" id="KW-0812">Transmembrane</keyword>
<dbReference type="GO" id="GO:0022857">
    <property type="term" value="F:transmembrane transporter activity"/>
    <property type="evidence" value="ECO:0007669"/>
    <property type="project" value="InterPro"/>
</dbReference>
<evidence type="ECO:0000256" key="7">
    <source>
        <dbReference type="ARBA" id="ARBA00023136"/>
    </source>
</evidence>
<gene>
    <name evidence="9" type="ORF">SAMN07250955_1228</name>
</gene>
<accession>A0A212S3C4</accession>
<keyword evidence="10" id="KW-1185">Reference proteome</keyword>